<dbReference type="SUPFAM" id="SSF47336">
    <property type="entry name" value="ACP-like"/>
    <property type="match status" value="1"/>
</dbReference>
<keyword evidence="5" id="KW-1185">Reference proteome</keyword>
<dbReference type="Proteomes" id="UP001303647">
    <property type="component" value="Unassembled WGS sequence"/>
</dbReference>
<dbReference type="Pfam" id="PF00501">
    <property type="entry name" value="AMP-binding"/>
    <property type="match status" value="1"/>
</dbReference>
<dbReference type="PROSITE" id="PS00012">
    <property type="entry name" value="PHOSPHOPANTETHEINE"/>
    <property type="match status" value="1"/>
</dbReference>
<gene>
    <name evidence="4" type="ORF">C7999DRAFT_41224</name>
</gene>
<dbReference type="SMART" id="SM00823">
    <property type="entry name" value="PKS_PP"/>
    <property type="match status" value="1"/>
</dbReference>
<dbReference type="InterPro" id="IPR013120">
    <property type="entry name" value="FAR_NAD-bd"/>
</dbReference>
<dbReference type="InterPro" id="IPR020845">
    <property type="entry name" value="AMP-binding_CS"/>
</dbReference>
<evidence type="ECO:0000256" key="2">
    <source>
        <dbReference type="ARBA" id="ARBA00022553"/>
    </source>
</evidence>
<sequence>MFTVKEPRYGNRLLVNIVDERAETEPNREWVSIPVSSDPKDGWKKITYQQAANAVNRVAHKLVSSTGRPKEGEFPTVAYIGPNDVRYIVFALGAIKAGYQALFISPRNSTEGQLNLFELTDCRIIWFDAIYKDQVQSWVQERGMHALMTSPVAAWFPEEHIELFPYNKTFEDAEWDPLVVLHTSGSTGFPKPVVVRQGMLAIGDKYHDLGEWNGRRVWLDAMSRQSKRILCPMPLYHAAAMYMTLLLVHYWDLPAALGIGDRPLSADMAIECLKNAEIDSVVLPPAILEELSQVQESIDALKRLSFVAFGGGNLSDETGEKLAKGGVMLCNAISTTKFAPYPFYWQENPRLWRYFIFNSEVFGCEWRQATDENAYEQVIVRKDKHPGYQGFFYTFPDAKEYSTKDLYKPHPTLPDHWMYCGRADNIIVFSNGEKLNPASIETIVMGHPGVKGALVVGSNRFQPALILEPMEHPQNEEKAKEFIDNVWPTVVKANKETVAHGQIGRQFITISNPEKPFLRAGKGTIQRAGTIRMYKDEIDQIYQQVEGTLFEKWLQAPKLEPDTDFFTAGVDSMQVINASRLLRAGLEASGVRVDSSALATRVIYGHPTARRLAQYLFSVVNKGNKDTTSGERQHENHAMEAILEKYTRDMSQARADKPAPADEGQVVIITGTTGTLGSYMLDIASRSSRVKKVICLNRSDDAEARQRKSNTERGLNTEFSKAEFLCADMSRYDLGLEKDVYERLLHEADRVIHNQWPVNFNMPVESFEQHIRGVRNLVDFSCNAAKRVPIVFISSIATVNGWRKAEAVPERPVKDFNIAVGGYGRSKLVSSMILEKACEVSGVPTEIMRIGQIAGPSSEKGLWNRQEWLPSIIASSVYLGMLPEDLGHMTTIDWTPIEGIANLVLEVSGVTCQVPVEDINGYFHGINPVTTPWKPLAEAVKEFYDGRIEKLVNLDSWVDALEQSQAKAEDINKNPGVAAAREGQSYVAMDTSRTTNRSRTMSEMRAITPELMKNWCRQWNF</sequence>
<reference evidence="4" key="2">
    <citation type="submission" date="2023-05" db="EMBL/GenBank/DDBJ databases">
        <authorList>
            <consortium name="Lawrence Berkeley National Laboratory"/>
            <person name="Steindorff A."/>
            <person name="Hensen N."/>
            <person name="Bonometti L."/>
            <person name="Westerberg I."/>
            <person name="Brannstrom I.O."/>
            <person name="Guillou S."/>
            <person name="Cros-Aarteil S."/>
            <person name="Calhoun S."/>
            <person name="Haridas S."/>
            <person name="Kuo A."/>
            <person name="Mondo S."/>
            <person name="Pangilinan J."/>
            <person name="Riley R."/>
            <person name="Labutti K."/>
            <person name="Andreopoulos B."/>
            <person name="Lipzen A."/>
            <person name="Chen C."/>
            <person name="Yanf M."/>
            <person name="Daum C."/>
            <person name="Ng V."/>
            <person name="Clum A."/>
            <person name="Ohm R."/>
            <person name="Martin F."/>
            <person name="Silar P."/>
            <person name="Natvig D."/>
            <person name="Lalanne C."/>
            <person name="Gautier V."/>
            <person name="Ament-Velasquez S.L."/>
            <person name="Kruys A."/>
            <person name="Hutchinson M.I."/>
            <person name="Powell A.J."/>
            <person name="Barry K."/>
            <person name="Miller A.N."/>
            <person name="Grigoriev I.V."/>
            <person name="Debuchy R."/>
            <person name="Gladieux P."/>
            <person name="Thoren M.H."/>
            <person name="Johannesson H."/>
        </authorList>
    </citation>
    <scope>NUCLEOTIDE SEQUENCE</scope>
    <source>
        <strain evidence="4">CBS 359.72</strain>
    </source>
</reference>
<dbReference type="EMBL" id="MU857653">
    <property type="protein sequence ID" value="KAK4247454.1"/>
    <property type="molecule type" value="Genomic_DNA"/>
</dbReference>
<name>A0AAN7CSE7_9PEZI</name>
<dbReference type="Gene3D" id="3.40.50.12780">
    <property type="entry name" value="N-terminal domain of ligase-like"/>
    <property type="match status" value="1"/>
</dbReference>
<keyword evidence="1" id="KW-0596">Phosphopantetheine</keyword>
<dbReference type="PROSITE" id="PS00455">
    <property type="entry name" value="AMP_BINDING"/>
    <property type="match status" value="1"/>
</dbReference>
<evidence type="ECO:0000256" key="1">
    <source>
        <dbReference type="ARBA" id="ARBA00022450"/>
    </source>
</evidence>
<proteinExistence type="predicted"/>
<dbReference type="InterPro" id="IPR000873">
    <property type="entry name" value="AMP-dep_synth/lig_dom"/>
</dbReference>
<reference evidence="4" key="1">
    <citation type="journal article" date="2023" name="Mol. Phylogenet. Evol.">
        <title>Genome-scale phylogeny and comparative genomics of the fungal order Sordariales.</title>
        <authorList>
            <person name="Hensen N."/>
            <person name="Bonometti L."/>
            <person name="Westerberg I."/>
            <person name="Brannstrom I.O."/>
            <person name="Guillou S."/>
            <person name="Cros-Aarteil S."/>
            <person name="Calhoun S."/>
            <person name="Haridas S."/>
            <person name="Kuo A."/>
            <person name="Mondo S."/>
            <person name="Pangilinan J."/>
            <person name="Riley R."/>
            <person name="LaButti K."/>
            <person name="Andreopoulos B."/>
            <person name="Lipzen A."/>
            <person name="Chen C."/>
            <person name="Yan M."/>
            <person name="Daum C."/>
            <person name="Ng V."/>
            <person name="Clum A."/>
            <person name="Steindorff A."/>
            <person name="Ohm R.A."/>
            <person name="Martin F."/>
            <person name="Silar P."/>
            <person name="Natvig D.O."/>
            <person name="Lalanne C."/>
            <person name="Gautier V."/>
            <person name="Ament-Velasquez S.L."/>
            <person name="Kruys A."/>
            <person name="Hutchinson M.I."/>
            <person name="Powell A.J."/>
            <person name="Barry K."/>
            <person name="Miller A.N."/>
            <person name="Grigoriev I.V."/>
            <person name="Debuchy R."/>
            <person name="Gladieux P."/>
            <person name="Hiltunen Thoren M."/>
            <person name="Johannesson H."/>
        </authorList>
    </citation>
    <scope>NUCLEOTIDE SEQUENCE</scope>
    <source>
        <strain evidence="4">CBS 359.72</strain>
    </source>
</reference>
<feature type="domain" description="Polyketide synthase-like phosphopantetheine-binding" evidence="3">
    <location>
        <begin position="546"/>
        <end position="620"/>
    </location>
</feature>
<dbReference type="InterPro" id="IPR036736">
    <property type="entry name" value="ACP-like_sf"/>
</dbReference>
<dbReference type="InterPro" id="IPR006162">
    <property type="entry name" value="Ppantetheine_attach_site"/>
</dbReference>
<dbReference type="Pfam" id="PF07993">
    <property type="entry name" value="NAD_binding_4"/>
    <property type="match status" value="1"/>
</dbReference>
<dbReference type="PANTHER" id="PTHR43439">
    <property type="entry name" value="PHENYLACETATE-COENZYME A LIGASE"/>
    <property type="match status" value="1"/>
</dbReference>
<dbReference type="AlphaFoldDB" id="A0AAN7CSE7"/>
<keyword evidence="2" id="KW-0597">Phosphoprotein</keyword>
<dbReference type="Pfam" id="PF23562">
    <property type="entry name" value="AMP-binding_C_3"/>
    <property type="match status" value="1"/>
</dbReference>
<comment type="caution">
    <text evidence="4">The sequence shown here is derived from an EMBL/GenBank/DDBJ whole genome shotgun (WGS) entry which is preliminary data.</text>
</comment>
<dbReference type="PANTHER" id="PTHR43439:SF2">
    <property type="entry name" value="ENZYME, PUTATIVE (JCVI)-RELATED"/>
    <property type="match status" value="1"/>
</dbReference>
<dbReference type="GO" id="GO:0031177">
    <property type="term" value="F:phosphopantetheine binding"/>
    <property type="evidence" value="ECO:0007669"/>
    <property type="project" value="InterPro"/>
</dbReference>
<dbReference type="Pfam" id="PF00550">
    <property type="entry name" value="PP-binding"/>
    <property type="match status" value="1"/>
</dbReference>
<evidence type="ECO:0000313" key="5">
    <source>
        <dbReference type="Proteomes" id="UP001303647"/>
    </source>
</evidence>
<dbReference type="InterPro" id="IPR020806">
    <property type="entry name" value="PKS_PP-bd"/>
</dbReference>
<dbReference type="InterPro" id="IPR036291">
    <property type="entry name" value="NAD(P)-bd_dom_sf"/>
</dbReference>
<protein>
    <recommendedName>
        <fullName evidence="3">Polyketide synthase-like phosphopantetheine-binding domain-containing protein</fullName>
    </recommendedName>
</protein>
<dbReference type="SUPFAM" id="SSF56801">
    <property type="entry name" value="Acetyl-CoA synthetase-like"/>
    <property type="match status" value="1"/>
</dbReference>
<dbReference type="Gene3D" id="3.40.50.720">
    <property type="entry name" value="NAD(P)-binding Rossmann-like Domain"/>
    <property type="match status" value="1"/>
</dbReference>
<dbReference type="InterPro" id="IPR042099">
    <property type="entry name" value="ANL_N_sf"/>
</dbReference>
<dbReference type="SUPFAM" id="SSF51735">
    <property type="entry name" value="NAD(P)-binding Rossmann-fold domains"/>
    <property type="match status" value="1"/>
</dbReference>
<accession>A0AAN7CSE7</accession>
<dbReference type="Gene3D" id="1.10.1200.10">
    <property type="entry name" value="ACP-like"/>
    <property type="match status" value="1"/>
</dbReference>
<dbReference type="InterPro" id="IPR009081">
    <property type="entry name" value="PP-bd_ACP"/>
</dbReference>
<evidence type="ECO:0000313" key="4">
    <source>
        <dbReference type="EMBL" id="KAK4247454.1"/>
    </source>
</evidence>
<organism evidence="4 5">
    <name type="scientific">Corynascus novoguineensis</name>
    <dbReference type="NCBI Taxonomy" id="1126955"/>
    <lineage>
        <taxon>Eukaryota</taxon>
        <taxon>Fungi</taxon>
        <taxon>Dikarya</taxon>
        <taxon>Ascomycota</taxon>
        <taxon>Pezizomycotina</taxon>
        <taxon>Sordariomycetes</taxon>
        <taxon>Sordariomycetidae</taxon>
        <taxon>Sordariales</taxon>
        <taxon>Chaetomiaceae</taxon>
        <taxon>Corynascus</taxon>
    </lineage>
</organism>
<dbReference type="InterPro" id="IPR051414">
    <property type="entry name" value="Adenylate-forming_Reductase"/>
</dbReference>
<evidence type="ECO:0000259" key="3">
    <source>
        <dbReference type="SMART" id="SM00823"/>
    </source>
</evidence>